<dbReference type="SUPFAM" id="SSF54534">
    <property type="entry name" value="FKBP-like"/>
    <property type="match status" value="1"/>
</dbReference>
<dbReference type="InterPro" id="IPR046357">
    <property type="entry name" value="PPIase_dom_sf"/>
</dbReference>
<feature type="domain" description="PPIase FKBP-type" evidence="4">
    <location>
        <begin position="96"/>
        <end position="186"/>
    </location>
</feature>
<name>A0A9P0B045_BRAAE</name>
<evidence type="ECO:0000259" key="4">
    <source>
        <dbReference type="Pfam" id="PF00254"/>
    </source>
</evidence>
<dbReference type="InterPro" id="IPR019734">
    <property type="entry name" value="TPR_rpt"/>
</dbReference>
<dbReference type="Gene3D" id="1.25.40.10">
    <property type="entry name" value="Tetratricopeptide repeat domain"/>
    <property type="match status" value="1"/>
</dbReference>
<dbReference type="Pfam" id="PF07719">
    <property type="entry name" value="TPR_2"/>
    <property type="match status" value="1"/>
</dbReference>
<evidence type="ECO:0000256" key="1">
    <source>
        <dbReference type="ARBA" id="ARBA00009648"/>
    </source>
</evidence>
<evidence type="ECO:0000313" key="5">
    <source>
        <dbReference type="EMBL" id="CAH0552093.1"/>
    </source>
</evidence>
<dbReference type="InterPro" id="IPR042282">
    <property type="entry name" value="FKBP6/shu"/>
</dbReference>
<dbReference type="GO" id="GO:0003755">
    <property type="term" value="F:peptidyl-prolyl cis-trans isomerase activity"/>
    <property type="evidence" value="ECO:0007669"/>
    <property type="project" value="InterPro"/>
</dbReference>
<keyword evidence="3" id="KW-0802">TPR repeat</keyword>
<evidence type="ECO:0000313" key="6">
    <source>
        <dbReference type="Proteomes" id="UP001154078"/>
    </source>
</evidence>
<dbReference type="PANTHER" id="PTHR46674:SF1">
    <property type="entry name" value="INACTIVE PEPTIDYL-PROLYL CIS-TRANS ISOMERASE FKBP6"/>
    <property type="match status" value="1"/>
</dbReference>
<keyword evidence="6" id="KW-1185">Reference proteome</keyword>
<dbReference type="Proteomes" id="UP001154078">
    <property type="component" value="Chromosome 2"/>
</dbReference>
<dbReference type="SMART" id="SM00028">
    <property type="entry name" value="TPR"/>
    <property type="match status" value="3"/>
</dbReference>
<dbReference type="OrthoDB" id="8116123at2759"/>
<sequence>MSVNLKNLLEGGAIFDLDLNKVKEDSEDEDEESTKEIKEAMSNFVNFNCEGQFDELFDEDSYVQGQPFEILGSKMTSITDDGGVKKRSLREGYGDKPADLALVKVHYNAYIEYESTPYDSTYARKKAHKFVVNNGEVIPGLDLAVQSMKTSEKSQFIFTPDYGYGKLGCLGRIPPNSSLLFEIELIEIIDSGAALTFKDLPKEEQRKFEEVYKYCMALCARGKDVFKQGNVKGAIKEYNQAVARLESAQLENYEDQEKQNELLHKLYTNLIVCYTKVEEPRKSCNNFNKLKNLLKETNVEMPAKALYNNAKCLRMLGDFQLAKRRLKEALKLDPKSPDIANEFITLNNQITAYKQSEAELAKKFMGQN</sequence>
<organism evidence="5 6">
    <name type="scientific">Brassicogethes aeneus</name>
    <name type="common">Rape pollen beetle</name>
    <name type="synonym">Meligethes aeneus</name>
    <dbReference type="NCBI Taxonomy" id="1431903"/>
    <lineage>
        <taxon>Eukaryota</taxon>
        <taxon>Metazoa</taxon>
        <taxon>Ecdysozoa</taxon>
        <taxon>Arthropoda</taxon>
        <taxon>Hexapoda</taxon>
        <taxon>Insecta</taxon>
        <taxon>Pterygota</taxon>
        <taxon>Neoptera</taxon>
        <taxon>Endopterygota</taxon>
        <taxon>Coleoptera</taxon>
        <taxon>Polyphaga</taxon>
        <taxon>Cucujiformia</taxon>
        <taxon>Nitidulidae</taxon>
        <taxon>Meligethinae</taxon>
        <taxon>Brassicogethes</taxon>
    </lineage>
</organism>
<dbReference type="AlphaFoldDB" id="A0A9P0B045"/>
<dbReference type="InterPro" id="IPR001179">
    <property type="entry name" value="PPIase_FKBP_dom"/>
</dbReference>
<dbReference type="GO" id="GO:0034587">
    <property type="term" value="P:piRNA processing"/>
    <property type="evidence" value="ECO:0007669"/>
    <property type="project" value="TreeGrafter"/>
</dbReference>
<keyword evidence="2" id="KW-0677">Repeat</keyword>
<dbReference type="Gene3D" id="3.10.50.40">
    <property type="match status" value="1"/>
</dbReference>
<dbReference type="GO" id="GO:0007283">
    <property type="term" value="P:spermatogenesis"/>
    <property type="evidence" value="ECO:0007669"/>
    <property type="project" value="TreeGrafter"/>
</dbReference>
<dbReference type="GO" id="GO:0051879">
    <property type="term" value="F:Hsp90 protein binding"/>
    <property type="evidence" value="ECO:0007669"/>
    <property type="project" value="TreeGrafter"/>
</dbReference>
<dbReference type="InterPro" id="IPR011990">
    <property type="entry name" value="TPR-like_helical_dom_sf"/>
</dbReference>
<dbReference type="InterPro" id="IPR013105">
    <property type="entry name" value="TPR_2"/>
</dbReference>
<evidence type="ECO:0000256" key="3">
    <source>
        <dbReference type="ARBA" id="ARBA00022803"/>
    </source>
</evidence>
<dbReference type="Pfam" id="PF00254">
    <property type="entry name" value="FKBP_C"/>
    <property type="match status" value="1"/>
</dbReference>
<evidence type="ECO:0000256" key="2">
    <source>
        <dbReference type="ARBA" id="ARBA00022737"/>
    </source>
</evidence>
<gene>
    <name evidence="5" type="ORF">MELIAE_LOCUS4550</name>
</gene>
<dbReference type="EMBL" id="OV121133">
    <property type="protein sequence ID" value="CAH0552093.1"/>
    <property type="molecule type" value="Genomic_DNA"/>
</dbReference>
<protein>
    <recommendedName>
        <fullName evidence="4">PPIase FKBP-type domain-containing protein</fullName>
    </recommendedName>
</protein>
<proteinExistence type="inferred from homology"/>
<comment type="similarity">
    <text evidence="1">Belongs to the FKBP6 family.</text>
</comment>
<dbReference type="GO" id="GO:0005737">
    <property type="term" value="C:cytoplasm"/>
    <property type="evidence" value="ECO:0007669"/>
    <property type="project" value="TreeGrafter"/>
</dbReference>
<reference evidence="5" key="1">
    <citation type="submission" date="2021-12" db="EMBL/GenBank/DDBJ databases">
        <authorList>
            <person name="King R."/>
        </authorList>
    </citation>
    <scope>NUCLEOTIDE SEQUENCE</scope>
</reference>
<accession>A0A9P0B045</accession>
<dbReference type="SUPFAM" id="SSF48452">
    <property type="entry name" value="TPR-like"/>
    <property type="match status" value="1"/>
</dbReference>
<dbReference type="PANTHER" id="PTHR46674">
    <property type="entry name" value="INACTIVE PEPTIDYL-PROLYL CIS-TRANS ISOMERASE FKBP6"/>
    <property type="match status" value="1"/>
</dbReference>